<gene>
    <name evidence="9" type="primary">TRM82</name>
    <name evidence="9" type="ORF">HK105_206680</name>
</gene>
<evidence type="ECO:0000256" key="5">
    <source>
        <dbReference type="ARBA" id="ARBA00023242"/>
    </source>
</evidence>
<dbReference type="SUPFAM" id="SSF50978">
    <property type="entry name" value="WD40 repeat-like"/>
    <property type="match status" value="1"/>
</dbReference>
<sequence length="465" mass="50556">MPRLPFHLLQHSASEHRLLLAAGPVFVVLDTSTGAVVAAPAPVGERPPRSPSKAATKWIPREHFGERIRGVCWNEATSTMAVSTDSKALQLWRTSGASWELLNSRQTIKRNNCVVFSPSGSDVIVGDKFGDVYRFPVADPTKRAQLLVGHVSMITDLAWSHDRKFIITADRDEKIRVSKYPNSFEIERFCLGHEQYVTRILPLPNAPGVLVSGGGDPYLILWDYTSGTILQKLQVIDTETVDIKTTAVLSIKYTSVSQSLAVIFEKQNLILIIDASQGRSLSIKQRLATSQPPLDVAFDSKGHLWIASHAGDDDALVELAVLEDGAYLAPSSSHALVRNIAHFATPTVDELPDLFEMHKLRKSSGAEHYHEQKKKQQKQRNELFDSRKRKGGAEDADGGAKGDDGAVGAGSGSGAGEAGGEQPAKKTRRSERQAAKKAGADAAQQRDAQRDDAAKAKTEADAEAE</sequence>
<dbReference type="InterPro" id="IPR015943">
    <property type="entry name" value="WD40/YVTN_repeat-like_dom_sf"/>
</dbReference>
<protein>
    <submittedName>
        <fullName evidence="9">tRNA (Guanine-N(7)-)-methyltransferase non-catalytic subunit trm82</fullName>
    </submittedName>
</protein>
<evidence type="ECO:0000313" key="9">
    <source>
        <dbReference type="EMBL" id="KAL2913801.1"/>
    </source>
</evidence>
<proteinExistence type="inferred from homology"/>
<feature type="compositionally biased region" description="Low complexity" evidence="8">
    <location>
        <begin position="436"/>
        <end position="446"/>
    </location>
</feature>
<evidence type="ECO:0000256" key="2">
    <source>
        <dbReference type="ARBA" id="ARBA00022574"/>
    </source>
</evidence>
<name>A0ABR4N2V7_9FUNG</name>
<comment type="similarity">
    <text evidence="6">Belongs to the WD repeat TRM82 family.</text>
</comment>
<feature type="repeat" description="WD" evidence="7">
    <location>
        <begin position="190"/>
        <end position="232"/>
    </location>
</feature>
<feature type="region of interest" description="Disordered" evidence="8">
    <location>
        <begin position="363"/>
        <end position="465"/>
    </location>
</feature>
<dbReference type="InterPro" id="IPR028884">
    <property type="entry name" value="Trm82"/>
</dbReference>
<feature type="compositionally biased region" description="Gly residues" evidence="8">
    <location>
        <begin position="405"/>
        <end position="419"/>
    </location>
</feature>
<dbReference type="EMBL" id="JADGIZ020000041">
    <property type="protein sequence ID" value="KAL2913801.1"/>
    <property type="molecule type" value="Genomic_DNA"/>
</dbReference>
<evidence type="ECO:0000256" key="3">
    <source>
        <dbReference type="ARBA" id="ARBA00022694"/>
    </source>
</evidence>
<dbReference type="HAMAP" id="MF_03056">
    <property type="entry name" value="TRM82"/>
    <property type="match status" value="1"/>
</dbReference>
<reference evidence="9 10" key="1">
    <citation type="submission" date="2023-09" db="EMBL/GenBank/DDBJ databases">
        <title>Pangenome analysis of Batrachochytrium dendrobatidis and related Chytrids.</title>
        <authorList>
            <person name="Yacoub M.N."/>
            <person name="Stajich J.E."/>
            <person name="James T.Y."/>
        </authorList>
    </citation>
    <scope>NUCLEOTIDE SEQUENCE [LARGE SCALE GENOMIC DNA]</scope>
    <source>
        <strain evidence="9 10">JEL0888</strain>
    </source>
</reference>
<evidence type="ECO:0000256" key="4">
    <source>
        <dbReference type="ARBA" id="ARBA00022737"/>
    </source>
</evidence>
<feature type="repeat" description="WD" evidence="7">
    <location>
        <begin position="147"/>
        <end position="177"/>
    </location>
</feature>
<comment type="caution">
    <text evidence="9">The sequence shown here is derived from an EMBL/GenBank/DDBJ whole genome shotgun (WGS) entry which is preliminary data.</text>
</comment>
<feature type="compositionally biased region" description="Basic and acidic residues" evidence="8">
    <location>
        <begin position="447"/>
        <end position="465"/>
    </location>
</feature>
<dbReference type="PROSITE" id="PS50082">
    <property type="entry name" value="WD_REPEATS_2"/>
    <property type="match status" value="2"/>
</dbReference>
<evidence type="ECO:0000256" key="6">
    <source>
        <dbReference type="HAMAP-Rule" id="MF_03056"/>
    </source>
</evidence>
<comment type="pathway">
    <text evidence="6">tRNA modification; N(7)-methylguanine-tRNA biosynthesis.</text>
</comment>
<dbReference type="Gene3D" id="2.130.10.10">
    <property type="entry name" value="YVTN repeat-like/Quinoprotein amine dehydrogenase"/>
    <property type="match status" value="1"/>
</dbReference>
<keyword evidence="5 6" id="KW-0539">Nucleus</keyword>
<evidence type="ECO:0000256" key="1">
    <source>
        <dbReference type="ARBA" id="ARBA00004123"/>
    </source>
</evidence>
<comment type="function">
    <text evidence="6">Required for the formation of N(7)-methylguanine at position 46 (m7G46) in tRNA. In the complex, it is required to stabilize and induce conformational changes of the catalytic subunit.</text>
</comment>
<dbReference type="InterPro" id="IPR001680">
    <property type="entry name" value="WD40_rpt"/>
</dbReference>
<accession>A0ABR4N2V7</accession>
<organism evidence="9 10">
    <name type="scientific">Polyrhizophydium stewartii</name>
    <dbReference type="NCBI Taxonomy" id="2732419"/>
    <lineage>
        <taxon>Eukaryota</taxon>
        <taxon>Fungi</taxon>
        <taxon>Fungi incertae sedis</taxon>
        <taxon>Chytridiomycota</taxon>
        <taxon>Chytridiomycota incertae sedis</taxon>
        <taxon>Chytridiomycetes</taxon>
        <taxon>Rhizophydiales</taxon>
        <taxon>Rhizophydiales incertae sedis</taxon>
        <taxon>Polyrhizophydium</taxon>
    </lineage>
</organism>
<keyword evidence="10" id="KW-1185">Reference proteome</keyword>
<evidence type="ECO:0000313" key="10">
    <source>
        <dbReference type="Proteomes" id="UP001527925"/>
    </source>
</evidence>
<keyword evidence="4 6" id="KW-0677">Repeat</keyword>
<dbReference type="PANTHER" id="PTHR16288:SF0">
    <property type="entry name" value="TRNA (GUANINE-N(7)-)-METHYLTRANSFERASE NON-CATALYTIC SUBUNIT WDR4"/>
    <property type="match status" value="1"/>
</dbReference>
<evidence type="ECO:0000256" key="8">
    <source>
        <dbReference type="SAM" id="MobiDB-lite"/>
    </source>
</evidence>
<evidence type="ECO:0000256" key="7">
    <source>
        <dbReference type="PROSITE-ProRule" id="PRU00221"/>
    </source>
</evidence>
<dbReference type="SMART" id="SM00320">
    <property type="entry name" value="WD40"/>
    <property type="match status" value="3"/>
</dbReference>
<dbReference type="Pfam" id="PF00400">
    <property type="entry name" value="WD40"/>
    <property type="match status" value="1"/>
</dbReference>
<dbReference type="Proteomes" id="UP001527925">
    <property type="component" value="Unassembled WGS sequence"/>
</dbReference>
<dbReference type="InterPro" id="IPR036322">
    <property type="entry name" value="WD40_repeat_dom_sf"/>
</dbReference>
<keyword evidence="3 6" id="KW-0819">tRNA processing</keyword>
<dbReference type="PANTHER" id="PTHR16288">
    <property type="entry name" value="WD40 REPEAT PROTEIN 4"/>
    <property type="match status" value="1"/>
</dbReference>
<comment type="subcellular location">
    <subcellularLocation>
        <location evidence="1 6">Nucleus</location>
    </subcellularLocation>
</comment>
<keyword evidence="2 6" id="KW-0853">WD repeat</keyword>